<sequence length="164" mass="18662">MIFTGVILSALVMLLLSVSAQCRRMDCKSDCRSFVEGFPMRLKKLCSTYREVQLRLSLIVFLPFPLLNENVQQNINANDPCAYHVMNEILRLDIILPTAVQKNLLTCKTPVDSVGNIFQDLKQDVLKCVRLLVINIKYHQGANMEALSTFKVISRNSCLQRLTQ</sequence>
<organism evidence="2 3">
    <name type="scientific">Cyprinus carpio carpio</name>
    <dbReference type="NCBI Taxonomy" id="630221"/>
    <lineage>
        <taxon>Eukaryota</taxon>
        <taxon>Metazoa</taxon>
        <taxon>Chordata</taxon>
        <taxon>Craniata</taxon>
        <taxon>Vertebrata</taxon>
        <taxon>Euteleostomi</taxon>
        <taxon>Actinopterygii</taxon>
        <taxon>Neopterygii</taxon>
        <taxon>Teleostei</taxon>
        <taxon>Ostariophysi</taxon>
        <taxon>Cypriniformes</taxon>
        <taxon>Cyprinidae</taxon>
        <taxon>Cyprininae</taxon>
        <taxon>Cyprinus</taxon>
    </lineage>
</organism>
<dbReference type="AlphaFoldDB" id="A0A9J8BAZ5"/>
<name>A0A9J8BAZ5_CYPCA</name>
<dbReference type="Gene3D" id="1.20.1250.10">
    <property type="match status" value="1"/>
</dbReference>
<evidence type="ECO:0000256" key="1">
    <source>
        <dbReference type="SAM" id="SignalP"/>
    </source>
</evidence>
<protein>
    <submittedName>
        <fullName evidence="2">Uncharacterized protein</fullName>
    </submittedName>
</protein>
<keyword evidence="1" id="KW-0732">Signal</keyword>
<proteinExistence type="predicted"/>
<feature type="signal peptide" evidence="1">
    <location>
        <begin position="1"/>
        <end position="22"/>
    </location>
</feature>
<accession>A0A9J8BAZ5</accession>
<evidence type="ECO:0000313" key="2">
    <source>
        <dbReference type="Ensembl" id="ENSCCRP00000154227.1"/>
    </source>
</evidence>
<dbReference type="Proteomes" id="UP001108240">
    <property type="component" value="Unplaced"/>
</dbReference>
<dbReference type="SUPFAM" id="SSF47266">
    <property type="entry name" value="4-helical cytokines"/>
    <property type="match status" value="1"/>
</dbReference>
<dbReference type="Ensembl" id="ENSCCRT00000114232.1">
    <property type="protein sequence ID" value="ENSCCRP00000154227.1"/>
    <property type="gene ID" value="ENSCCRG00000063358.1"/>
</dbReference>
<dbReference type="InterPro" id="IPR009079">
    <property type="entry name" value="4_helix_cytokine-like_core"/>
</dbReference>
<feature type="chain" id="PRO_5039902656" evidence="1">
    <location>
        <begin position="23"/>
        <end position="164"/>
    </location>
</feature>
<evidence type="ECO:0000313" key="3">
    <source>
        <dbReference type="Proteomes" id="UP001108240"/>
    </source>
</evidence>
<reference evidence="2" key="1">
    <citation type="submission" date="2025-08" db="UniProtKB">
        <authorList>
            <consortium name="Ensembl"/>
        </authorList>
    </citation>
    <scope>IDENTIFICATION</scope>
</reference>
<keyword evidence="3" id="KW-1185">Reference proteome</keyword>
<reference evidence="2" key="2">
    <citation type="submission" date="2025-09" db="UniProtKB">
        <authorList>
            <consortium name="Ensembl"/>
        </authorList>
    </citation>
    <scope>IDENTIFICATION</scope>
</reference>